<dbReference type="Proteomes" id="UP001152759">
    <property type="component" value="Chromosome 2"/>
</dbReference>
<dbReference type="GO" id="GO:0005615">
    <property type="term" value="C:extracellular space"/>
    <property type="evidence" value="ECO:0007669"/>
    <property type="project" value="TreeGrafter"/>
</dbReference>
<name>A0A9P0A7E2_BEMTA</name>
<dbReference type="GO" id="GO:0031012">
    <property type="term" value="C:extracellular matrix"/>
    <property type="evidence" value="ECO:0007669"/>
    <property type="project" value="TreeGrafter"/>
</dbReference>
<dbReference type="GO" id="GO:0042302">
    <property type="term" value="F:structural constituent of cuticle"/>
    <property type="evidence" value="ECO:0007669"/>
    <property type="project" value="UniProtKB-UniRule"/>
</dbReference>
<dbReference type="Pfam" id="PF00379">
    <property type="entry name" value="Chitin_bind_4"/>
    <property type="match status" value="2"/>
</dbReference>
<dbReference type="InterPro" id="IPR051217">
    <property type="entry name" value="Insect_Cuticle_Struc_Prot"/>
</dbReference>
<protein>
    <recommendedName>
        <fullName evidence="6">Cuticular protein</fullName>
    </recommendedName>
</protein>
<dbReference type="EMBL" id="OU963863">
    <property type="protein sequence ID" value="CAH0384937.1"/>
    <property type="molecule type" value="Genomic_DNA"/>
</dbReference>
<gene>
    <name evidence="4" type="ORF">BEMITA_LOCUS4220</name>
</gene>
<accession>A0A9P0A7E2</accession>
<dbReference type="PROSITE" id="PS51155">
    <property type="entry name" value="CHIT_BIND_RR_2"/>
    <property type="match status" value="2"/>
</dbReference>
<evidence type="ECO:0000313" key="5">
    <source>
        <dbReference type="Proteomes" id="UP001152759"/>
    </source>
</evidence>
<organism evidence="4 5">
    <name type="scientific">Bemisia tabaci</name>
    <name type="common">Sweetpotato whitefly</name>
    <name type="synonym">Aleurodes tabaci</name>
    <dbReference type="NCBI Taxonomy" id="7038"/>
    <lineage>
        <taxon>Eukaryota</taxon>
        <taxon>Metazoa</taxon>
        <taxon>Ecdysozoa</taxon>
        <taxon>Arthropoda</taxon>
        <taxon>Hexapoda</taxon>
        <taxon>Insecta</taxon>
        <taxon>Pterygota</taxon>
        <taxon>Neoptera</taxon>
        <taxon>Paraneoptera</taxon>
        <taxon>Hemiptera</taxon>
        <taxon>Sternorrhyncha</taxon>
        <taxon>Aleyrodoidea</taxon>
        <taxon>Aleyrodidae</taxon>
        <taxon>Aleyrodinae</taxon>
        <taxon>Bemisia</taxon>
    </lineage>
</organism>
<reference evidence="4" key="1">
    <citation type="submission" date="2021-12" db="EMBL/GenBank/DDBJ databases">
        <authorList>
            <person name="King R."/>
        </authorList>
    </citation>
    <scope>NUCLEOTIDE SEQUENCE</scope>
</reference>
<keyword evidence="3" id="KW-0732">Signal</keyword>
<proteinExistence type="predicted"/>
<sequence>MYKIAALLALVAAVSCMPQYGHQESYHHEPHYPSEPIKYEFKYSVHDPHTHDVHSQEESGDGHYVKGVYKLNEPYGGERVVEYSDNGHGFVAHIVAVSLALIAAVSCAPQYGHQQQSYGGHGYHQEPSYPSQPIKYEFKYSVHDPHTHDVHSQEESGDGHYVKGVYKLQEPYGGERTVHYSDEGHGFVAHVQTSKISHPQNYGHGGYGHQQPAKY</sequence>
<evidence type="ECO:0000313" key="4">
    <source>
        <dbReference type="EMBL" id="CAH0384937.1"/>
    </source>
</evidence>
<evidence type="ECO:0008006" key="6">
    <source>
        <dbReference type="Google" id="ProtNLM"/>
    </source>
</evidence>
<dbReference type="PANTHER" id="PTHR12236">
    <property type="entry name" value="STRUCTURAL CONTITUENT OF CUTICLE"/>
    <property type="match status" value="1"/>
</dbReference>
<feature type="chain" id="PRO_5040400961" description="Cuticular protein" evidence="3">
    <location>
        <begin position="17"/>
        <end position="215"/>
    </location>
</feature>
<dbReference type="PANTHER" id="PTHR12236:SF75">
    <property type="entry name" value="CUTICULAR PROTEIN 62BB, ISOFORM A"/>
    <property type="match status" value="1"/>
</dbReference>
<evidence type="ECO:0000256" key="3">
    <source>
        <dbReference type="SAM" id="SignalP"/>
    </source>
</evidence>
<feature type="signal peptide" evidence="3">
    <location>
        <begin position="1"/>
        <end position="16"/>
    </location>
</feature>
<dbReference type="AlphaFoldDB" id="A0A9P0A7E2"/>
<keyword evidence="5" id="KW-1185">Reference proteome</keyword>
<dbReference type="InterPro" id="IPR000618">
    <property type="entry name" value="Insect_cuticle"/>
</dbReference>
<keyword evidence="1 2" id="KW-0193">Cuticle</keyword>
<evidence type="ECO:0000256" key="1">
    <source>
        <dbReference type="ARBA" id="ARBA00022460"/>
    </source>
</evidence>
<evidence type="ECO:0000256" key="2">
    <source>
        <dbReference type="PROSITE-ProRule" id="PRU00497"/>
    </source>
</evidence>
<dbReference type="PROSITE" id="PS51257">
    <property type="entry name" value="PROKAR_LIPOPROTEIN"/>
    <property type="match status" value="1"/>
</dbReference>